<dbReference type="HOGENOM" id="CLU_040394_0_0_10"/>
<feature type="signal peptide" evidence="1">
    <location>
        <begin position="1"/>
        <end position="35"/>
    </location>
</feature>
<dbReference type="Proteomes" id="UP000003416">
    <property type="component" value="Unassembled WGS sequence"/>
</dbReference>
<keyword evidence="1" id="KW-0732">Signal</keyword>
<dbReference type="STRING" id="763034.HMPREF9446_01687"/>
<dbReference type="InterPro" id="IPR032276">
    <property type="entry name" value="DUF4836"/>
</dbReference>
<dbReference type="eggNOG" id="ENOG50332SD">
    <property type="taxonomic scope" value="Bacteria"/>
</dbReference>
<evidence type="ECO:0000313" key="2">
    <source>
        <dbReference type="EMBL" id="EGF57607.1"/>
    </source>
</evidence>
<evidence type="ECO:0000256" key="1">
    <source>
        <dbReference type="SAM" id="SignalP"/>
    </source>
</evidence>
<keyword evidence="3" id="KW-1185">Reference proteome</keyword>
<evidence type="ECO:0008006" key="4">
    <source>
        <dbReference type="Google" id="ProtNLM"/>
    </source>
</evidence>
<sequence length="526" mass="58360">MNIYQNYNDMKKSLFLHLPVLAVLIVFASSCSQKAAEYTNAIPADATKVMSVSLKSIAEKAGINDKDNKEALAKLTDAMKSGMNAATFQQLEAVMKDPSKSGVDVTAPVYIFSAPTFDYTTVVAKVNDENELKSFLEATRKEILDAPITEGDGYSFVEVNKQTLLAFNATTLLAVNYQKAAQLDKVKEGITALLKQTEENSINKSGAFKKMQKQSGDVNMFISPSSILGAYAKQINFGMPQNIDLKDLMILGSLSFEKGKIDMQIENYTESPELKAMFEKQMKSTCPIENTFVKYFPKSTVALLGIGINGEEFYNVLQENEQFRNEFSITKAAEVKDLFSTFQNDLTVGLINVTMSNAPSFLAYASVKNNAPLKALYEKKAELGLKRGEDIVKLNEDEYVYKSRNINIFFGVRDKQMYATNDELLYKNICKTVDPSVKDTDYASTLKGKRSAFVINAEAVLDLPVVKMLVEYGGAEYNMYYSLGNSISYLEATSDGDKGNITLQLKDKDVNALKQIVNFVKEFAGL</sequence>
<proteinExistence type="predicted"/>
<feature type="chain" id="PRO_5003304782" description="DUF4836 domain-containing protein" evidence="1">
    <location>
        <begin position="36"/>
        <end position="526"/>
    </location>
</feature>
<gene>
    <name evidence="2" type="ORF">HMPREF9446_01687</name>
</gene>
<dbReference type="Pfam" id="PF16120">
    <property type="entry name" value="DUF4836"/>
    <property type="match status" value="1"/>
</dbReference>
<dbReference type="AlphaFoldDB" id="F3PSF3"/>
<comment type="caution">
    <text evidence="2">The sequence shown here is derived from an EMBL/GenBank/DDBJ whole genome shotgun (WGS) entry which is preliminary data.</text>
</comment>
<accession>F3PSF3</accession>
<reference evidence="2 3" key="1">
    <citation type="submission" date="2011-02" db="EMBL/GenBank/DDBJ databases">
        <authorList>
            <person name="Weinstock G."/>
            <person name="Sodergren E."/>
            <person name="Clifton S."/>
            <person name="Fulton L."/>
            <person name="Fulton B."/>
            <person name="Courtney L."/>
            <person name="Fronick C."/>
            <person name="Harrison M."/>
            <person name="Strong C."/>
            <person name="Farmer C."/>
            <person name="Delahaunty K."/>
            <person name="Markovic C."/>
            <person name="Hall O."/>
            <person name="Minx P."/>
            <person name="Tomlinson C."/>
            <person name="Mitreva M."/>
            <person name="Hou S."/>
            <person name="Chen J."/>
            <person name="Wollam A."/>
            <person name="Pepin K.H."/>
            <person name="Johnson M."/>
            <person name="Bhonagiri V."/>
            <person name="Zhang X."/>
            <person name="Suruliraj S."/>
            <person name="Warren W."/>
            <person name="Chinwalla A."/>
            <person name="Mardis E.R."/>
            <person name="Wilson R.K."/>
        </authorList>
    </citation>
    <scope>NUCLEOTIDE SEQUENCE [LARGE SCALE GENOMIC DNA]</scope>
    <source>
        <strain evidence="2 3">YIT 12057</strain>
    </source>
</reference>
<evidence type="ECO:0000313" key="3">
    <source>
        <dbReference type="Proteomes" id="UP000003416"/>
    </source>
</evidence>
<dbReference type="EMBL" id="AFBN01000028">
    <property type="protein sequence ID" value="EGF57607.1"/>
    <property type="molecule type" value="Genomic_DNA"/>
</dbReference>
<name>F3PSF3_9BACE</name>
<organism evidence="2 3">
    <name type="scientific">Bacteroides fluxus YIT 12057</name>
    <dbReference type="NCBI Taxonomy" id="763034"/>
    <lineage>
        <taxon>Bacteria</taxon>
        <taxon>Pseudomonadati</taxon>
        <taxon>Bacteroidota</taxon>
        <taxon>Bacteroidia</taxon>
        <taxon>Bacteroidales</taxon>
        <taxon>Bacteroidaceae</taxon>
        <taxon>Bacteroides</taxon>
    </lineage>
</organism>
<protein>
    <recommendedName>
        <fullName evidence="4">DUF4836 domain-containing protein</fullName>
    </recommendedName>
</protein>